<dbReference type="AlphaFoldDB" id="A0A1M7NG82"/>
<organism evidence="9 10">
    <name type="scientific">Xylanibacter ruminicola</name>
    <name type="common">Prevotella ruminicola</name>
    <dbReference type="NCBI Taxonomy" id="839"/>
    <lineage>
        <taxon>Bacteria</taxon>
        <taxon>Pseudomonadati</taxon>
        <taxon>Bacteroidota</taxon>
        <taxon>Bacteroidia</taxon>
        <taxon>Bacteroidales</taxon>
        <taxon>Prevotellaceae</taxon>
        <taxon>Xylanibacter</taxon>
    </lineage>
</organism>
<sequence length="530" mass="58176">MRIIKLYMAVAAMTAGMALTACGDSFLHTEPTTQGAAGAAGDVQNINSGLAASYQILNFESFPNASYESSVFIGDIQSDDLWKGGGDASDGMNGMNMAVAMFNTSGNLTLNGTWNIYTSGITRVNSVLGLIETAATNNPAETTLIRKYKAEALFLRAFYLYMLWRSFGAVPFQETLFEPPYVCRQLTPDEVYAQIIKDVEGAIGHFTDAEMNTNDGENNGRASLAAAYMLKARAVMYQKDQARYQETAKGLAAIIKSGQYALMTDYAGMWLQEGEFCSESIFEANNLPGTKDFDNAWFNGGSNLPTYISPNGLINDPGFEGGWGFGPVRPETYSMFEEGDQRRDASIRDLRGDATGGTAGDVNKTPWGASYTMRFQDTGFFLGKYAARTGYHKPTGTGDTNWCNNLRIFRYAETLLAYAELTLTTGDIDGVSGADCLNQVRDRAFGDKNHRVALTLENIQQENHLEFVGEGHRYYDVVRWGITSVLHVDNVPGLNTSRDWEPNNRYVAIPQAEIDATKGSAFELKQNPGY</sequence>
<evidence type="ECO:0000259" key="8">
    <source>
        <dbReference type="Pfam" id="PF14322"/>
    </source>
</evidence>
<dbReference type="Pfam" id="PF14322">
    <property type="entry name" value="SusD-like_3"/>
    <property type="match status" value="1"/>
</dbReference>
<dbReference type="GO" id="GO:0009279">
    <property type="term" value="C:cell outer membrane"/>
    <property type="evidence" value="ECO:0007669"/>
    <property type="project" value="UniProtKB-SubCell"/>
</dbReference>
<dbReference type="PROSITE" id="PS51257">
    <property type="entry name" value="PROKAR_LIPOPROTEIN"/>
    <property type="match status" value="1"/>
</dbReference>
<accession>A0A1M7NG82</accession>
<dbReference type="SUPFAM" id="SSF48452">
    <property type="entry name" value="TPR-like"/>
    <property type="match status" value="1"/>
</dbReference>
<dbReference type="OrthoDB" id="617686at2"/>
<evidence type="ECO:0000259" key="7">
    <source>
        <dbReference type="Pfam" id="PF07980"/>
    </source>
</evidence>
<proteinExistence type="inferred from homology"/>
<evidence type="ECO:0000256" key="3">
    <source>
        <dbReference type="ARBA" id="ARBA00022729"/>
    </source>
</evidence>
<feature type="chain" id="PRO_5009928450" evidence="6">
    <location>
        <begin position="24"/>
        <end position="530"/>
    </location>
</feature>
<feature type="domain" description="SusD-like N-terminal" evidence="8">
    <location>
        <begin position="106"/>
        <end position="229"/>
    </location>
</feature>
<comment type="similarity">
    <text evidence="2">Belongs to the SusD family.</text>
</comment>
<keyword evidence="4" id="KW-0472">Membrane</keyword>
<protein>
    <submittedName>
        <fullName evidence="9">Starch-binding associating with outer membrane</fullName>
    </submittedName>
</protein>
<keyword evidence="5" id="KW-0998">Cell outer membrane</keyword>
<dbReference type="InterPro" id="IPR012944">
    <property type="entry name" value="SusD_RagB_dom"/>
</dbReference>
<keyword evidence="3 6" id="KW-0732">Signal</keyword>
<reference evidence="9 10" key="1">
    <citation type="submission" date="2016-11" db="EMBL/GenBank/DDBJ databases">
        <authorList>
            <person name="Jaros S."/>
            <person name="Januszkiewicz K."/>
            <person name="Wedrychowicz H."/>
        </authorList>
    </citation>
    <scope>NUCLEOTIDE SEQUENCE [LARGE SCALE GENOMIC DNA]</scope>
    <source>
        <strain evidence="9 10">BPI-34</strain>
    </source>
</reference>
<evidence type="ECO:0000256" key="2">
    <source>
        <dbReference type="ARBA" id="ARBA00006275"/>
    </source>
</evidence>
<dbReference type="RefSeq" id="WP_073047791.1">
    <property type="nucleotide sequence ID" value="NZ_FOLF01000015.1"/>
</dbReference>
<gene>
    <name evidence="9" type="ORF">SAMN04488494_0009</name>
</gene>
<name>A0A1M7NG82_XYLRU</name>
<evidence type="ECO:0000313" key="9">
    <source>
        <dbReference type="EMBL" id="SHN02709.1"/>
    </source>
</evidence>
<feature type="signal peptide" evidence="6">
    <location>
        <begin position="1"/>
        <end position="23"/>
    </location>
</feature>
<dbReference type="EMBL" id="FRCJ01000010">
    <property type="protein sequence ID" value="SHN02709.1"/>
    <property type="molecule type" value="Genomic_DNA"/>
</dbReference>
<dbReference type="InterPro" id="IPR011990">
    <property type="entry name" value="TPR-like_helical_dom_sf"/>
</dbReference>
<evidence type="ECO:0000256" key="5">
    <source>
        <dbReference type="ARBA" id="ARBA00023237"/>
    </source>
</evidence>
<dbReference type="Gene3D" id="1.25.40.390">
    <property type="match status" value="1"/>
</dbReference>
<evidence type="ECO:0000256" key="6">
    <source>
        <dbReference type="SAM" id="SignalP"/>
    </source>
</evidence>
<evidence type="ECO:0000256" key="1">
    <source>
        <dbReference type="ARBA" id="ARBA00004442"/>
    </source>
</evidence>
<evidence type="ECO:0000256" key="4">
    <source>
        <dbReference type="ARBA" id="ARBA00023136"/>
    </source>
</evidence>
<dbReference type="Proteomes" id="UP000184280">
    <property type="component" value="Unassembled WGS sequence"/>
</dbReference>
<evidence type="ECO:0000313" key="10">
    <source>
        <dbReference type="Proteomes" id="UP000184280"/>
    </source>
</evidence>
<comment type="subcellular location">
    <subcellularLocation>
        <location evidence="1">Cell outer membrane</location>
    </subcellularLocation>
</comment>
<dbReference type="Pfam" id="PF07980">
    <property type="entry name" value="SusD_RagB"/>
    <property type="match status" value="1"/>
</dbReference>
<feature type="domain" description="RagB/SusD" evidence="7">
    <location>
        <begin position="331"/>
        <end position="530"/>
    </location>
</feature>
<dbReference type="InterPro" id="IPR033985">
    <property type="entry name" value="SusD-like_N"/>
</dbReference>